<comment type="caution">
    <text evidence="2">The sequence shown here is derived from an EMBL/GenBank/DDBJ whole genome shotgun (WGS) entry which is preliminary data.</text>
</comment>
<dbReference type="EMBL" id="JAAALK010000079">
    <property type="protein sequence ID" value="KAG8100848.1"/>
    <property type="molecule type" value="Genomic_DNA"/>
</dbReference>
<reference evidence="2" key="2">
    <citation type="submission" date="2021-02" db="EMBL/GenBank/DDBJ databases">
        <authorList>
            <person name="Kimball J.A."/>
            <person name="Haas M.W."/>
            <person name="Macchietto M."/>
            <person name="Kono T."/>
            <person name="Duquette J."/>
            <person name="Shao M."/>
        </authorList>
    </citation>
    <scope>NUCLEOTIDE SEQUENCE</scope>
    <source>
        <tissue evidence="2">Fresh leaf tissue</tissue>
    </source>
</reference>
<accession>A0A8J5X5U5</accession>
<evidence type="ECO:0000256" key="1">
    <source>
        <dbReference type="SAM" id="MobiDB-lite"/>
    </source>
</evidence>
<dbReference type="AlphaFoldDB" id="A0A8J5X5U5"/>
<sequence>MVSPNSRLGNGPDYGGCHSRRLTTVKCGGARKEGAPVAIRGDASPLKGRRGLWQRRPACLWPSRAATRREEGGGCSGGGSAAGKMEEAANVVKGKTPDLVAAALHPAATVTCWPPYRRGERGERKRGKEETGTGDGGGSPAMVAAPAPGERRERREP</sequence>
<feature type="region of interest" description="Disordered" evidence="1">
    <location>
        <begin position="113"/>
        <end position="157"/>
    </location>
</feature>
<protein>
    <submittedName>
        <fullName evidence="2">Uncharacterized protein</fullName>
    </submittedName>
</protein>
<proteinExistence type="predicted"/>
<gene>
    <name evidence="2" type="ORF">GUJ93_ZPchr0013g36170</name>
</gene>
<name>A0A8J5X5U5_ZIZPA</name>
<evidence type="ECO:0000313" key="3">
    <source>
        <dbReference type="Proteomes" id="UP000729402"/>
    </source>
</evidence>
<feature type="compositionally biased region" description="Basic and acidic residues" evidence="1">
    <location>
        <begin position="117"/>
        <end position="131"/>
    </location>
</feature>
<organism evidence="2 3">
    <name type="scientific">Zizania palustris</name>
    <name type="common">Northern wild rice</name>
    <dbReference type="NCBI Taxonomy" id="103762"/>
    <lineage>
        <taxon>Eukaryota</taxon>
        <taxon>Viridiplantae</taxon>
        <taxon>Streptophyta</taxon>
        <taxon>Embryophyta</taxon>
        <taxon>Tracheophyta</taxon>
        <taxon>Spermatophyta</taxon>
        <taxon>Magnoliopsida</taxon>
        <taxon>Liliopsida</taxon>
        <taxon>Poales</taxon>
        <taxon>Poaceae</taxon>
        <taxon>BOP clade</taxon>
        <taxon>Oryzoideae</taxon>
        <taxon>Oryzeae</taxon>
        <taxon>Zizaniinae</taxon>
        <taxon>Zizania</taxon>
    </lineage>
</organism>
<dbReference type="Proteomes" id="UP000729402">
    <property type="component" value="Unassembled WGS sequence"/>
</dbReference>
<reference evidence="2" key="1">
    <citation type="journal article" date="2021" name="bioRxiv">
        <title>Whole Genome Assembly and Annotation of Northern Wild Rice, Zizania palustris L., Supports a Whole Genome Duplication in the Zizania Genus.</title>
        <authorList>
            <person name="Haas M."/>
            <person name="Kono T."/>
            <person name="Macchietto M."/>
            <person name="Millas R."/>
            <person name="McGilp L."/>
            <person name="Shao M."/>
            <person name="Duquette J."/>
            <person name="Hirsch C.N."/>
            <person name="Kimball J."/>
        </authorList>
    </citation>
    <scope>NUCLEOTIDE SEQUENCE</scope>
    <source>
        <tissue evidence="2">Fresh leaf tissue</tissue>
    </source>
</reference>
<evidence type="ECO:0000313" key="2">
    <source>
        <dbReference type="EMBL" id="KAG8100848.1"/>
    </source>
</evidence>
<keyword evidence="3" id="KW-1185">Reference proteome</keyword>